<keyword evidence="15" id="KW-1185">Reference proteome</keyword>
<dbReference type="PIRSF" id="PIRSF000350">
    <property type="entry name" value="Mercury_reductase_MerA"/>
    <property type="match status" value="1"/>
</dbReference>
<evidence type="ECO:0000256" key="6">
    <source>
        <dbReference type="ARBA" id="ARBA00023157"/>
    </source>
</evidence>
<dbReference type="PANTHER" id="PTHR22912:SF151">
    <property type="entry name" value="DIHYDROLIPOYL DEHYDROGENASE, MITOCHONDRIAL"/>
    <property type="match status" value="1"/>
</dbReference>
<dbReference type="PANTHER" id="PTHR22912">
    <property type="entry name" value="DISULFIDE OXIDOREDUCTASE"/>
    <property type="match status" value="1"/>
</dbReference>
<feature type="domain" description="Pyridine nucleotide-disulphide oxidoreductase dimerisation" evidence="12">
    <location>
        <begin position="345"/>
        <end position="453"/>
    </location>
</feature>
<dbReference type="EMBL" id="FMYM01000003">
    <property type="protein sequence ID" value="SDB90877.1"/>
    <property type="molecule type" value="Genomic_DNA"/>
</dbReference>
<dbReference type="GO" id="GO:0004148">
    <property type="term" value="F:dihydrolipoyl dehydrogenase (NADH) activity"/>
    <property type="evidence" value="ECO:0007669"/>
    <property type="project" value="TreeGrafter"/>
</dbReference>
<proteinExistence type="inferred from homology"/>
<dbReference type="Proteomes" id="UP000242662">
    <property type="component" value="Unassembled WGS sequence"/>
</dbReference>
<dbReference type="SUPFAM" id="SSF55424">
    <property type="entry name" value="FAD/NAD-linked reductases, dimerisation (C-terminal) domain"/>
    <property type="match status" value="1"/>
</dbReference>
<comment type="similarity">
    <text evidence="1 11">Belongs to the class-I pyridine nucleotide-disulfide oxidoreductase family.</text>
</comment>
<keyword evidence="7 11" id="KW-0676">Redox-active center</keyword>
<dbReference type="STRING" id="1464122.SAMN05421737_10389"/>
<keyword evidence="3 9" id="KW-0274">FAD</keyword>
<dbReference type="Pfam" id="PF02852">
    <property type="entry name" value="Pyr_redox_dim"/>
    <property type="match status" value="1"/>
</dbReference>
<dbReference type="InterPro" id="IPR016156">
    <property type="entry name" value="FAD/NAD-linked_Rdtase_dimer_sf"/>
</dbReference>
<feature type="domain" description="FAD/NAD(P)-binding" evidence="13">
    <location>
        <begin position="11"/>
        <end position="326"/>
    </location>
</feature>
<dbReference type="InterPro" id="IPR023753">
    <property type="entry name" value="FAD/NAD-binding_dom"/>
</dbReference>
<keyword evidence="6" id="KW-1015">Disulfide bond</keyword>
<dbReference type="OrthoDB" id="9800167at2"/>
<organism evidence="14 15">
    <name type="scientific">Shouchella lonarensis</name>
    <dbReference type="NCBI Taxonomy" id="1464122"/>
    <lineage>
        <taxon>Bacteria</taxon>
        <taxon>Bacillati</taxon>
        <taxon>Bacillota</taxon>
        <taxon>Bacilli</taxon>
        <taxon>Bacillales</taxon>
        <taxon>Bacillaceae</taxon>
        <taxon>Shouchella</taxon>
    </lineage>
</organism>
<dbReference type="InterPro" id="IPR012999">
    <property type="entry name" value="Pyr_OxRdtase_I_AS"/>
</dbReference>
<dbReference type="RefSeq" id="WP_090774953.1">
    <property type="nucleotide sequence ID" value="NZ_FMYM01000003.1"/>
</dbReference>
<evidence type="ECO:0000256" key="10">
    <source>
        <dbReference type="PIRSR" id="PIRSR000350-4"/>
    </source>
</evidence>
<dbReference type="InterPro" id="IPR050151">
    <property type="entry name" value="Class-I_Pyr_Nuc-Dis_Oxidored"/>
</dbReference>
<dbReference type="PRINTS" id="PR00368">
    <property type="entry name" value="FADPNR"/>
</dbReference>
<evidence type="ECO:0000259" key="12">
    <source>
        <dbReference type="Pfam" id="PF02852"/>
    </source>
</evidence>
<dbReference type="AlphaFoldDB" id="A0A1G6H9B4"/>
<dbReference type="PRINTS" id="PR00411">
    <property type="entry name" value="PNDRDTASEI"/>
</dbReference>
<dbReference type="Gene3D" id="3.50.50.60">
    <property type="entry name" value="FAD/NAD(P)-binding domain"/>
    <property type="match status" value="2"/>
</dbReference>
<evidence type="ECO:0000256" key="1">
    <source>
        <dbReference type="ARBA" id="ARBA00007532"/>
    </source>
</evidence>
<evidence type="ECO:0000256" key="8">
    <source>
        <dbReference type="PIRSR" id="PIRSR000350-2"/>
    </source>
</evidence>
<sequence>MVVGEMVQERELIIIGGGPGGYHAAIRAAQLGLEVTLIEKEQLGGVCLNKGCIPSKIYAHAAHMWQKAQQQTHLGIPVPQEPYQFANLAAHRETVMTRLREGVSQLCQAQKIEVVTGEASFLAEDRIGVTSGHQFDVYRFKQAIIATGQRPDNVTDALAGVALTAHTLFMQEEIPPSLIVIGQDVIALEAAFSYQALGSEVTLFVETPLSLEDSLEKELWRAAKKAGMRVVKDAAIATLDAQSSGITLTYEKGGKHTTIEAARLYEADLWRANTDNLGLERLGITTDERGYIEVDQALKTSSPSIWAIGDVIQGAVHLATNAIKQATVVAGQIAKQPTEWDETFIPRVYRTIPPMATVGWTSAEATQAGREVVVSTTPFRSNGYATLSNENDGHCTLVKDADTDELLGMHVIGEGAAELITMGTLGLEMVARDEDIRFPLYPHPSYAEVVMETADGWLDQTIHQPPKKKRPKKQVTT</sequence>
<feature type="disulfide bond" description="Redox-active" evidence="10">
    <location>
        <begin position="47"/>
        <end position="52"/>
    </location>
</feature>
<evidence type="ECO:0000313" key="15">
    <source>
        <dbReference type="Proteomes" id="UP000242662"/>
    </source>
</evidence>
<name>A0A1G6H9B4_9BACI</name>
<feature type="active site" description="Proton acceptor" evidence="8">
    <location>
        <position position="443"/>
    </location>
</feature>
<reference evidence="15" key="1">
    <citation type="submission" date="2016-09" db="EMBL/GenBank/DDBJ databases">
        <authorList>
            <person name="Varghese N."/>
            <person name="Submissions S."/>
        </authorList>
    </citation>
    <scope>NUCLEOTIDE SEQUENCE [LARGE SCALE GENOMIC DNA]</scope>
    <source>
        <strain evidence="15">25nlg</strain>
    </source>
</reference>
<dbReference type="InterPro" id="IPR001100">
    <property type="entry name" value="Pyr_nuc-diS_OxRdtase"/>
</dbReference>
<dbReference type="GO" id="GO:0006103">
    <property type="term" value="P:2-oxoglutarate metabolic process"/>
    <property type="evidence" value="ECO:0007669"/>
    <property type="project" value="TreeGrafter"/>
</dbReference>
<evidence type="ECO:0000256" key="7">
    <source>
        <dbReference type="ARBA" id="ARBA00023284"/>
    </source>
</evidence>
<keyword evidence="9" id="KW-0547">Nucleotide-binding</keyword>
<gene>
    <name evidence="14" type="ORF">SAMN05421737_10389</name>
</gene>
<dbReference type="PROSITE" id="PS00076">
    <property type="entry name" value="PYRIDINE_REDOX_1"/>
    <property type="match status" value="1"/>
</dbReference>
<evidence type="ECO:0000256" key="2">
    <source>
        <dbReference type="ARBA" id="ARBA00022630"/>
    </source>
</evidence>
<keyword evidence="5 9" id="KW-0520">NAD</keyword>
<evidence type="ECO:0000256" key="11">
    <source>
        <dbReference type="RuleBase" id="RU003691"/>
    </source>
</evidence>
<protein>
    <submittedName>
        <fullName evidence="14">Dihydrolipoamide dehydrogenase</fullName>
    </submittedName>
</protein>
<comment type="cofactor">
    <cofactor evidence="9">
        <name>FAD</name>
        <dbReference type="ChEBI" id="CHEBI:57692"/>
    </cofactor>
    <text evidence="9">Binds 1 FAD per subunit.</text>
</comment>
<evidence type="ECO:0000256" key="3">
    <source>
        <dbReference type="ARBA" id="ARBA00022827"/>
    </source>
</evidence>
<dbReference type="InterPro" id="IPR036188">
    <property type="entry name" value="FAD/NAD-bd_sf"/>
</dbReference>
<evidence type="ECO:0000256" key="9">
    <source>
        <dbReference type="PIRSR" id="PIRSR000350-3"/>
    </source>
</evidence>
<dbReference type="Pfam" id="PF07992">
    <property type="entry name" value="Pyr_redox_2"/>
    <property type="match status" value="1"/>
</dbReference>
<keyword evidence="4 11" id="KW-0560">Oxidoreductase</keyword>
<evidence type="ECO:0000256" key="5">
    <source>
        <dbReference type="ARBA" id="ARBA00023027"/>
    </source>
</evidence>
<dbReference type="Gene3D" id="3.30.390.30">
    <property type="match status" value="1"/>
</dbReference>
<dbReference type="InterPro" id="IPR004099">
    <property type="entry name" value="Pyr_nucl-diS_OxRdtase_dimer"/>
</dbReference>
<dbReference type="GO" id="GO:0050660">
    <property type="term" value="F:flavin adenine dinucleotide binding"/>
    <property type="evidence" value="ECO:0007669"/>
    <property type="project" value="TreeGrafter"/>
</dbReference>
<evidence type="ECO:0000256" key="4">
    <source>
        <dbReference type="ARBA" id="ARBA00023002"/>
    </source>
</evidence>
<evidence type="ECO:0000313" key="14">
    <source>
        <dbReference type="EMBL" id="SDB90877.1"/>
    </source>
</evidence>
<dbReference type="SUPFAM" id="SSF51905">
    <property type="entry name" value="FAD/NAD(P)-binding domain"/>
    <property type="match status" value="1"/>
</dbReference>
<evidence type="ECO:0000259" key="13">
    <source>
        <dbReference type="Pfam" id="PF07992"/>
    </source>
</evidence>
<accession>A0A1G6H9B4</accession>
<feature type="binding site" evidence="9">
    <location>
        <position position="56"/>
    </location>
    <ligand>
        <name>FAD</name>
        <dbReference type="ChEBI" id="CHEBI:57692"/>
    </ligand>
</feature>
<keyword evidence="2 11" id="KW-0285">Flavoprotein</keyword>
<feature type="binding site" evidence="9">
    <location>
        <position position="310"/>
    </location>
    <ligand>
        <name>FAD</name>
        <dbReference type="ChEBI" id="CHEBI:57692"/>
    </ligand>
</feature>
<feature type="binding site" evidence="9">
    <location>
        <begin position="182"/>
        <end position="189"/>
    </location>
    <ligand>
        <name>NAD(+)</name>
        <dbReference type="ChEBI" id="CHEBI:57540"/>
    </ligand>
</feature>